<dbReference type="CDD" id="cd06529">
    <property type="entry name" value="S24_LexA-like"/>
    <property type="match status" value="1"/>
</dbReference>
<dbReference type="RefSeq" id="WP_149877307.1">
    <property type="nucleotide sequence ID" value="NZ_WNBG01000013.1"/>
</dbReference>
<dbReference type="Proteomes" id="UP000484547">
    <property type="component" value="Unassembled WGS sequence"/>
</dbReference>
<evidence type="ECO:0000256" key="4">
    <source>
        <dbReference type="ARBA" id="ARBA00022813"/>
    </source>
</evidence>
<dbReference type="PANTHER" id="PTHR33516:SF2">
    <property type="entry name" value="LEXA REPRESSOR-RELATED"/>
    <property type="match status" value="1"/>
</dbReference>
<evidence type="ECO:0000256" key="7">
    <source>
        <dbReference type="RuleBase" id="RU003991"/>
    </source>
</evidence>
<dbReference type="SUPFAM" id="SSF47413">
    <property type="entry name" value="lambda repressor-like DNA-binding domains"/>
    <property type="match status" value="1"/>
</dbReference>
<dbReference type="OrthoDB" id="2475196at2"/>
<sequence>MTPKEIGERIKIARESKELNQKELAEKIQVHPATIKRYEDGFIQKIKMPIIQSIAIALSVNPMWLLGKSEFMQTSDMIENWNQSDIPDFPNIFPIETKKVPLLGKIAAGQPIMAEECFDSYVQCGNFIKADFCLRVQGDSMINARIYDGDIVFIHQQPEVENGEIAAVAIDDAVTLKRVYFADDSVMLRAENPKYKPMVFTKNDCLSFRILGKAVAFQGDIV</sequence>
<keyword evidence="5" id="KW-0234">DNA repair</keyword>
<accession>A0A7X3BW02</accession>
<dbReference type="AlphaFoldDB" id="A0A7X3BW02"/>
<dbReference type="EMBL" id="WNBM01000010">
    <property type="protein sequence ID" value="MTT76712.1"/>
    <property type="molecule type" value="Genomic_DNA"/>
</dbReference>
<dbReference type="InterPro" id="IPR036286">
    <property type="entry name" value="LexA/Signal_pep-like_sf"/>
</dbReference>
<evidence type="ECO:0000313" key="12">
    <source>
        <dbReference type="Proteomes" id="UP000484547"/>
    </source>
</evidence>
<evidence type="ECO:0000256" key="5">
    <source>
        <dbReference type="ARBA" id="ARBA00023204"/>
    </source>
</evidence>
<proteinExistence type="inferred from homology"/>
<keyword evidence="6" id="KW-0742">SOS response</keyword>
<dbReference type="Gene3D" id="2.10.109.10">
    <property type="entry name" value="Umud Fragment, subunit A"/>
    <property type="match status" value="1"/>
</dbReference>
<feature type="domain" description="HTH cro/C1-type" evidence="8">
    <location>
        <begin position="10"/>
        <end position="65"/>
    </location>
</feature>
<keyword evidence="4 7" id="KW-0068">Autocatalytic cleavage</keyword>
<dbReference type="InterPro" id="IPR006197">
    <property type="entry name" value="Peptidase_S24_LexA"/>
</dbReference>
<dbReference type="InterPro" id="IPR039418">
    <property type="entry name" value="LexA-like"/>
</dbReference>
<evidence type="ECO:0000259" key="8">
    <source>
        <dbReference type="PROSITE" id="PS50943"/>
    </source>
</evidence>
<protein>
    <submittedName>
        <fullName evidence="9">Helix-turn-helix domain-containing protein</fullName>
    </submittedName>
</protein>
<keyword evidence="3 7" id="KW-0378">Hydrolase</keyword>
<evidence type="ECO:0000256" key="1">
    <source>
        <dbReference type="ARBA" id="ARBA00007484"/>
    </source>
</evidence>
<dbReference type="InterPro" id="IPR001387">
    <property type="entry name" value="Cro/C1-type_HTH"/>
</dbReference>
<dbReference type="SUPFAM" id="SSF51306">
    <property type="entry name" value="LexA/Signal peptidase"/>
    <property type="match status" value="1"/>
</dbReference>
<keyword evidence="11" id="KW-1185">Reference proteome</keyword>
<dbReference type="PROSITE" id="PS50943">
    <property type="entry name" value="HTH_CROC1"/>
    <property type="match status" value="1"/>
</dbReference>
<dbReference type="CDD" id="cd00093">
    <property type="entry name" value="HTH_XRE"/>
    <property type="match status" value="1"/>
</dbReference>
<dbReference type="GO" id="GO:0009432">
    <property type="term" value="P:SOS response"/>
    <property type="evidence" value="ECO:0007669"/>
    <property type="project" value="UniProtKB-KW"/>
</dbReference>
<reference evidence="11 12" key="1">
    <citation type="journal article" date="2019" name="Nat. Med.">
        <title>A library of human gut bacterial isolates paired with longitudinal multiomics data enables mechanistic microbiome research.</title>
        <authorList>
            <person name="Poyet M."/>
            <person name="Groussin M."/>
            <person name="Gibbons S.M."/>
            <person name="Avila-Pacheco J."/>
            <person name="Jiang X."/>
            <person name="Kearney S.M."/>
            <person name="Perrotta A.R."/>
            <person name="Berdy B."/>
            <person name="Zhao S."/>
            <person name="Lieberman T.D."/>
            <person name="Swanson P.K."/>
            <person name="Smith M."/>
            <person name="Roesemann S."/>
            <person name="Alexander J.E."/>
            <person name="Rich S.A."/>
            <person name="Livny J."/>
            <person name="Vlamakis H."/>
            <person name="Clish C."/>
            <person name="Bullock K."/>
            <person name="Deik A."/>
            <person name="Scott J."/>
            <person name="Pierce K.A."/>
            <person name="Xavier R.J."/>
            <person name="Alm E.J."/>
        </authorList>
    </citation>
    <scope>NUCLEOTIDE SEQUENCE [LARGE SCALE GENOMIC DNA]</scope>
    <source>
        <strain evidence="9 12">BIOML-A13</strain>
        <strain evidence="10 11">BIOML-A3</strain>
    </source>
</reference>
<name>A0A7X3BW02_9FIRM</name>
<organism evidence="9 12">
    <name type="scientific">Phascolarctobacterium faecium</name>
    <dbReference type="NCBI Taxonomy" id="33025"/>
    <lineage>
        <taxon>Bacteria</taxon>
        <taxon>Bacillati</taxon>
        <taxon>Bacillota</taxon>
        <taxon>Negativicutes</taxon>
        <taxon>Acidaminococcales</taxon>
        <taxon>Acidaminococcaceae</taxon>
        <taxon>Phascolarctobacterium</taxon>
    </lineage>
</organism>
<dbReference type="GO" id="GO:0003677">
    <property type="term" value="F:DNA binding"/>
    <property type="evidence" value="ECO:0007669"/>
    <property type="project" value="InterPro"/>
</dbReference>
<keyword evidence="2" id="KW-0227">DNA damage</keyword>
<dbReference type="Pfam" id="PF00717">
    <property type="entry name" value="Peptidase_S24"/>
    <property type="match status" value="1"/>
</dbReference>
<evidence type="ECO:0000313" key="11">
    <source>
        <dbReference type="Proteomes" id="UP000443070"/>
    </source>
</evidence>
<dbReference type="GO" id="GO:0006355">
    <property type="term" value="P:regulation of DNA-templated transcription"/>
    <property type="evidence" value="ECO:0007669"/>
    <property type="project" value="InterPro"/>
</dbReference>
<comment type="similarity">
    <text evidence="1 7">Belongs to the peptidase S24 family.</text>
</comment>
<dbReference type="Proteomes" id="UP000443070">
    <property type="component" value="Unassembled WGS sequence"/>
</dbReference>
<evidence type="ECO:0000313" key="9">
    <source>
        <dbReference type="EMBL" id="MTT76712.1"/>
    </source>
</evidence>
<dbReference type="InterPro" id="IPR050077">
    <property type="entry name" value="LexA_repressor"/>
</dbReference>
<evidence type="ECO:0000256" key="6">
    <source>
        <dbReference type="ARBA" id="ARBA00023236"/>
    </source>
</evidence>
<dbReference type="SMART" id="SM00530">
    <property type="entry name" value="HTH_XRE"/>
    <property type="match status" value="1"/>
</dbReference>
<dbReference type="InterPro" id="IPR010982">
    <property type="entry name" value="Lambda_DNA-bd_dom_sf"/>
</dbReference>
<gene>
    <name evidence="9" type="ORF">GMD11_10645</name>
    <name evidence="10" type="ORF">GMD18_10950</name>
</gene>
<evidence type="ECO:0000256" key="3">
    <source>
        <dbReference type="ARBA" id="ARBA00022801"/>
    </source>
</evidence>
<dbReference type="EMBL" id="WNBW01000013">
    <property type="protein sequence ID" value="MTU04901.1"/>
    <property type="molecule type" value="Genomic_DNA"/>
</dbReference>
<dbReference type="PRINTS" id="PR00726">
    <property type="entry name" value="LEXASERPTASE"/>
</dbReference>
<dbReference type="Gene3D" id="1.10.260.40">
    <property type="entry name" value="lambda repressor-like DNA-binding domains"/>
    <property type="match status" value="1"/>
</dbReference>
<dbReference type="GO" id="GO:0006281">
    <property type="term" value="P:DNA repair"/>
    <property type="evidence" value="ECO:0007669"/>
    <property type="project" value="UniProtKB-KW"/>
</dbReference>
<dbReference type="Pfam" id="PF01381">
    <property type="entry name" value="HTH_3"/>
    <property type="match status" value="1"/>
</dbReference>
<comment type="caution">
    <text evidence="9">The sequence shown here is derived from an EMBL/GenBank/DDBJ whole genome shotgun (WGS) entry which is preliminary data.</text>
</comment>
<dbReference type="InterPro" id="IPR015927">
    <property type="entry name" value="Peptidase_S24_S26A/B/C"/>
</dbReference>
<evidence type="ECO:0000313" key="10">
    <source>
        <dbReference type="EMBL" id="MTU04901.1"/>
    </source>
</evidence>
<dbReference type="PANTHER" id="PTHR33516">
    <property type="entry name" value="LEXA REPRESSOR"/>
    <property type="match status" value="1"/>
</dbReference>
<dbReference type="GO" id="GO:0016787">
    <property type="term" value="F:hydrolase activity"/>
    <property type="evidence" value="ECO:0007669"/>
    <property type="project" value="UniProtKB-KW"/>
</dbReference>
<evidence type="ECO:0000256" key="2">
    <source>
        <dbReference type="ARBA" id="ARBA00022763"/>
    </source>
</evidence>